<dbReference type="Pfam" id="PF02129">
    <property type="entry name" value="Peptidase_S15"/>
    <property type="match status" value="1"/>
</dbReference>
<dbReference type="PANTHER" id="PTHR43056:SF10">
    <property type="entry name" value="COCE_NOND FAMILY, PUTATIVE (AFU_ORTHOLOGUE AFUA_7G00600)-RELATED"/>
    <property type="match status" value="1"/>
</dbReference>
<evidence type="ECO:0000256" key="1">
    <source>
        <dbReference type="ARBA" id="ARBA00022801"/>
    </source>
</evidence>
<dbReference type="AlphaFoldDB" id="A0ABC8AUC3"/>
<dbReference type="RefSeq" id="WP_071343984.1">
    <property type="nucleotide sequence ID" value="NZ_CP017839.1"/>
</dbReference>
<name>A0ABC8AUC3_9NOCA</name>
<dbReference type="Pfam" id="PF08530">
    <property type="entry name" value="PepX_C"/>
    <property type="match status" value="1"/>
</dbReference>
<dbReference type="SMART" id="SM00939">
    <property type="entry name" value="PepX_C"/>
    <property type="match status" value="1"/>
</dbReference>
<feature type="signal peptide" evidence="2">
    <location>
        <begin position="1"/>
        <end position="22"/>
    </location>
</feature>
<dbReference type="SUPFAM" id="SSF49785">
    <property type="entry name" value="Galactose-binding domain-like"/>
    <property type="match status" value="1"/>
</dbReference>
<protein>
    <recommendedName>
        <fullName evidence="3">Xaa-Pro dipeptidyl-peptidase C-terminal domain-containing protein</fullName>
    </recommendedName>
</protein>
<organism evidence="4 5">
    <name type="scientific">Nocardia seriolae</name>
    <dbReference type="NCBI Taxonomy" id="37332"/>
    <lineage>
        <taxon>Bacteria</taxon>
        <taxon>Bacillati</taxon>
        <taxon>Actinomycetota</taxon>
        <taxon>Actinomycetes</taxon>
        <taxon>Mycobacteriales</taxon>
        <taxon>Nocardiaceae</taxon>
        <taxon>Nocardia</taxon>
    </lineage>
</organism>
<dbReference type="PANTHER" id="PTHR43056">
    <property type="entry name" value="PEPTIDASE S9 PROLYL OLIGOPEPTIDASE"/>
    <property type="match status" value="1"/>
</dbReference>
<dbReference type="InterPro" id="IPR000383">
    <property type="entry name" value="Xaa-Pro-like_dom"/>
</dbReference>
<dbReference type="SUPFAM" id="SSF53474">
    <property type="entry name" value="alpha/beta-Hydrolases"/>
    <property type="match status" value="1"/>
</dbReference>
<dbReference type="InterPro" id="IPR029058">
    <property type="entry name" value="AB_hydrolase_fold"/>
</dbReference>
<dbReference type="InterPro" id="IPR008979">
    <property type="entry name" value="Galactose-bd-like_sf"/>
</dbReference>
<feature type="domain" description="Xaa-Pro dipeptidyl-peptidase C-terminal" evidence="3">
    <location>
        <begin position="403"/>
        <end position="671"/>
    </location>
</feature>
<feature type="chain" id="PRO_5044805705" description="Xaa-Pro dipeptidyl-peptidase C-terminal domain-containing protein" evidence="2">
    <location>
        <begin position="23"/>
        <end position="680"/>
    </location>
</feature>
<sequence length="680" mass="72793">MSRMLASAFSAAMAAMFVASFAAPRAVADPPVPLGADGGDAGAAWTATHDGPQRYAGVHIDWDVPIRMSDGVVLKANVYRPMDAQGRIVAEPTPTILDLTPYTKLIQMMIDSALSIPGLSEPLEQALRTVDFGGTPFSGITDLTKGIPSAARNFSGVDPALIRSGYTQVVVDVRGTGFSQGIWDGLRQREQQDSLEVIDWAAAQPWSDGRVGMSGMSYSAINQLEVAQQRPPAHGAIFPVDPDSDLDNDAVQHGGSSTGWLPLWRLAPTAGKLLPDLMSIGQGRFDWQWLADRAARSFTFLDLMLDTLVSLRISDMSPELLGMLAPDGPARQAWRGQVDRIEVPTFVVGGWNDVFSYAQPRIYRDLTLEPGRKQLLMSDSYHFNVGADFGKPVNPPRIEVLQQAWFDKWLKGIDNGIDHYGPLMLRQQGAGWSSTPEFPRPGVTHRRMYLSATPSGTAATSLHDGSLTTEPTPESAQLTVAPGVMSICSPATAQMTAGVSGIIVGCTKDARPQELNGLSFTSAAVAEPTLISGPISVHLDTAYDAADGFWVVTVNDVAPDGQSTVLTAGQLVASLRAIDDARNTRSPGGDYTDPVPVLSMEQRRPTVPGEPVQLDIAAAATDAVLQPGHRLRVDVYASNFPRSLPATPLLVDSGLRPQHLLLDPAEPSFVNIPIGGTPGW</sequence>
<keyword evidence="1" id="KW-0378">Hydrolase</keyword>
<dbReference type="GO" id="GO:0016787">
    <property type="term" value="F:hydrolase activity"/>
    <property type="evidence" value="ECO:0007669"/>
    <property type="project" value="UniProtKB-KW"/>
</dbReference>
<evidence type="ECO:0000259" key="3">
    <source>
        <dbReference type="SMART" id="SM00939"/>
    </source>
</evidence>
<evidence type="ECO:0000313" key="5">
    <source>
        <dbReference type="Proteomes" id="UP000180166"/>
    </source>
</evidence>
<evidence type="ECO:0000313" key="4">
    <source>
        <dbReference type="EMBL" id="APA97683.1"/>
    </source>
</evidence>
<keyword evidence="2" id="KW-0732">Signal</keyword>
<dbReference type="NCBIfam" id="TIGR00976">
    <property type="entry name" value="CocE_NonD"/>
    <property type="match status" value="1"/>
</dbReference>
<dbReference type="InterPro" id="IPR013736">
    <property type="entry name" value="Xaa-Pro_dipept_C"/>
</dbReference>
<dbReference type="KEGG" id="nsr:NS506_03633"/>
<dbReference type="EMBL" id="CP017839">
    <property type="protein sequence ID" value="APA97683.1"/>
    <property type="molecule type" value="Genomic_DNA"/>
</dbReference>
<evidence type="ECO:0000256" key="2">
    <source>
        <dbReference type="SAM" id="SignalP"/>
    </source>
</evidence>
<gene>
    <name evidence="4" type="ORF">NS506_03633</name>
</gene>
<accession>A0ABC8AUC3</accession>
<dbReference type="Gene3D" id="3.40.50.1820">
    <property type="entry name" value="alpha/beta hydrolase"/>
    <property type="match status" value="2"/>
</dbReference>
<reference evidence="4 5" key="1">
    <citation type="submission" date="2016-10" db="EMBL/GenBank/DDBJ databases">
        <title>Genome sequence of Nocardia seriolae strain EM150506, isolated from Anguila japonica.</title>
        <authorList>
            <person name="Han H.-J."/>
        </authorList>
    </citation>
    <scope>NUCLEOTIDE SEQUENCE [LARGE SCALE GENOMIC DNA]</scope>
    <source>
        <strain evidence="4 5">EM150506</strain>
    </source>
</reference>
<dbReference type="InterPro" id="IPR050585">
    <property type="entry name" value="Xaa-Pro_dipeptidyl-ppase/CocE"/>
</dbReference>
<dbReference type="InterPro" id="IPR005674">
    <property type="entry name" value="CocE/Ser_esterase"/>
</dbReference>
<proteinExistence type="predicted"/>
<dbReference type="Gene3D" id="2.60.120.260">
    <property type="entry name" value="Galactose-binding domain-like"/>
    <property type="match status" value="1"/>
</dbReference>
<dbReference type="Proteomes" id="UP000180166">
    <property type="component" value="Chromosome"/>
</dbReference>